<dbReference type="InterPro" id="IPR023210">
    <property type="entry name" value="NADP_OxRdtase_dom"/>
</dbReference>
<dbReference type="InterPro" id="IPR018170">
    <property type="entry name" value="Aldo/ket_reductase_CS"/>
</dbReference>
<organism evidence="8 9">
    <name type="scientific">Cohnella lubricantis</name>
    <dbReference type="NCBI Taxonomy" id="2163172"/>
    <lineage>
        <taxon>Bacteria</taxon>
        <taxon>Bacillati</taxon>
        <taxon>Bacillota</taxon>
        <taxon>Bacilli</taxon>
        <taxon>Bacillales</taxon>
        <taxon>Paenibacillaceae</taxon>
        <taxon>Cohnella</taxon>
    </lineage>
</organism>
<accession>A0A841TAB6</accession>
<feature type="binding site" evidence="5">
    <location>
        <position position="112"/>
    </location>
    <ligand>
        <name>substrate</name>
    </ligand>
</feature>
<dbReference type="Pfam" id="PF00248">
    <property type="entry name" value="Aldo_ket_red"/>
    <property type="match status" value="1"/>
</dbReference>
<evidence type="ECO:0000256" key="1">
    <source>
        <dbReference type="ARBA" id="ARBA00007905"/>
    </source>
</evidence>
<dbReference type="SUPFAM" id="SSF51430">
    <property type="entry name" value="NAD(P)-linked oxidoreductase"/>
    <property type="match status" value="1"/>
</dbReference>
<dbReference type="RefSeq" id="WP_185178261.1">
    <property type="nucleotide sequence ID" value="NZ_CBCSEP010000008.1"/>
</dbReference>
<dbReference type="InterPro" id="IPR036812">
    <property type="entry name" value="NAD(P)_OxRdtase_dom_sf"/>
</dbReference>
<dbReference type="PROSITE" id="PS00063">
    <property type="entry name" value="ALDOKETO_REDUCTASE_3"/>
    <property type="match status" value="1"/>
</dbReference>
<dbReference type="PIRSF" id="PIRSF000097">
    <property type="entry name" value="AKR"/>
    <property type="match status" value="1"/>
</dbReference>
<dbReference type="PANTHER" id="PTHR43827:SF3">
    <property type="entry name" value="NADP-DEPENDENT OXIDOREDUCTASE DOMAIN-CONTAINING PROTEIN"/>
    <property type="match status" value="1"/>
</dbReference>
<evidence type="ECO:0000256" key="4">
    <source>
        <dbReference type="PIRSR" id="PIRSR000097-1"/>
    </source>
</evidence>
<evidence type="ECO:0000313" key="8">
    <source>
        <dbReference type="EMBL" id="MBB6676979.1"/>
    </source>
</evidence>
<evidence type="ECO:0000256" key="6">
    <source>
        <dbReference type="PIRSR" id="PIRSR000097-3"/>
    </source>
</evidence>
<protein>
    <submittedName>
        <fullName evidence="8">Aldo/keto reductase</fullName>
    </submittedName>
</protein>
<feature type="domain" description="NADP-dependent oxidoreductase" evidence="7">
    <location>
        <begin position="20"/>
        <end position="262"/>
    </location>
</feature>
<comment type="similarity">
    <text evidence="1">Belongs to the aldo/keto reductase family.</text>
</comment>
<sequence>MTTSIGARTKLSNGVEMPWLGLGVWKVTEEGEAQRAIHAAVEAGYRSIDTAKIYRNESAVGEAIRSCGISRDELFVTTKIWNEDQGYDRTLTAFEESRERLGLDVIDLLLIHWPGTDKFIDTWRAFEKLYNDGRVRAIGVSNFQVHHLRKLAEANSITPMVNQVEFHPLLTQNELRAYCAEHGIQLEAWSPLMQGNLDHPILKEIGAKYGKSPAQVILRWDLQHGVVTIPKSVTPSRIAENGDIFDFVLSEEEVARIDALNENRRFGANPDEFLF</sequence>
<feature type="site" description="Lowers pKa of active site Tyr" evidence="6">
    <location>
        <position position="79"/>
    </location>
</feature>
<evidence type="ECO:0000256" key="2">
    <source>
        <dbReference type="ARBA" id="ARBA00022857"/>
    </source>
</evidence>
<evidence type="ECO:0000313" key="9">
    <source>
        <dbReference type="Proteomes" id="UP000574133"/>
    </source>
</evidence>
<dbReference type="PRINTS" id="PR00069">
    <property type="entry name" value="ALDKETRDTASE"/>
</dbReference>
<dbReference type="FunFam" id="3.20.20.100:FF:000015">
    <property type="entry name" value="Oxidoreductase, aldo/keto reductase family"/>
    <property type="match status" value="1"/>
</dbReference>
<dbReference type="EMBL" id="JACJVN010000024">
    <property type="protein sequence ID" value="MBB6676979.1"/>
    <property type="molecule type" value="Genomic_DNA"/>
</dbReference>
<dbReference type="Gene3D" id="3.20.20.100">
    <property type="entry name" value="NADP-dependent oxidoreductase domain"/>
    <property type="match status" value="1"/>
</dbReference>
<reference evidence="8 9" key="1">
    <citation type="submission" date="2020-08" db="EMBL/GenBank/DDBJ databases">
        <title>Cohnella phylogeny.</title>
        <authorList>
            <person name="Dunlap C."/>
        </authorList>
    </citation>
    <scope>NUCLEOTIDE SEQUENCE [LARGE SCALE GENOMIC DNA]</scope>
    <source>
        <strain evidence="8 9">DSM 103658</strain>
    </source>
</reference>
<proteinExistence type="inferred from homology"/>
<gene>
    <name evidence="8" type="ORF">H4Q31_06495</name>
</gene>
<dbReference type="Proteomes" id="UP000574133">
    <property type="component" value="Unassembled WGS sequence"/>
</dbReference>
<dbReference type="PROSITE" id="PS00062">
    <property type="entry name" value="ALDOKETO_REDUCTASE_2"/>
    <property type="match status" value="1"/>
</dbReference>
<keyword evidence="9" id="KW-1185">Reference proteome</keyword>
<keyword evidence="2" id="KW-0521">NADP</keyword>
<evidence type="ECO:0000259" key="7">
    <source>
        <dbReference type="Pfam" id="PF00248"/>
    </source>
</evidence>
<dbReference type="InterPro" id="IPR044500">
    <property type="entry name" value="AKR5G"/>
</dbReference>
<comment type="caution">
    <text evidence="8">The sequence shown here is derived from an EMBL/GenBank/DDBJ whole genome shotgun (WGS) entry which is preliminary data.</text>
</comment>
<dbReference type="GO" id="GO:0016616">
    <property type="term" value="F:oxidoreductase activity, acting on the CH-OH group of donors, NAD or NADP as acceptor"/>
    <property type="evidence" value="ECO:0007669"/>
    <property type="project" value="UniProtKB-ARBA"/>
</dbReference>
<name>A0A841TAB6_9BACL</name>
<dbReference type="InterPro" id="IPR020471">
    <property type="entry name" value="AKR"/>
</dbReference>
<dbReference type="AlphaFoldDB" id="A0A841TAB6"/>
<dbReference type="PROSITE" id="PS00798">
    <property type="entry name" value="ALDOKETO_REDUCTASE_1"/>
    <property type="match status" value="1"/>
</dbReference>
<dbReference type="PANTHER" id="PTHR43827">
    <property type="entry name" value="2,5-DIKETO-D-GLUCONIC ACID REDUCTASE"/>
    <property type="match status" value="1"/>
</dbReference>
<dbReference type="CDD" id="cd19157">
    <property type="entry name" value="AKR_AKR5G1-3"/>
    <property type="match status" value="1"/>
</dbReference>
<keyword evidence="3" id="KW-0560">Oxidoreductase</keyword>
<evidence type="ECO:0000256" key="3">
    <source>
        <dbReference type="ARBA" id="ARBA00023002"/>
    </source>
</evidence>
<feature type="active site" description="Proton donor" evidence="4">
    <location>
        <position position="54"/>
    </location>
</feature>
<evidence type="ECO:0000256" key="5">
    <source>
        <dbReference type="PIRSR" id="PIRSR000097-2"/>
    </source>
</evidence>